<sequence length="72" mass="7956">NSIEILPVSYVLISVYCFTPMSSSFQQRLSYTTLSDLGLLDVQHLNLSNQRQNLHCEHQGGNPLCAAHPALA</sequence>
<reference evidence="1" key="2">
    <citation type="submission" date="2025-08" db="UniProtKB">
        <authorList>
            <consortium name="Ensembl"/>
        </authorList>
    </citation>
    <scope>IDENTIFICATION</scope>
</reference>
<dbReference type="GeneTree" id="ENSGT01000000222124"/>
<keyword evidence="2" id="KW-1185">Reference proteome</keyword>
<protein>
    <submittedName>
        <fullName evidence="1">Uncharacterized protein</fullName>
    </submittedName>
</protein>
<dbReference type="Ensembl" id="ENSOTST00005165448.1">
    <property type="protein sequence ID" value="ENSOTSP00005118012.1"/>
    <property type="gene ID" value="ENSOTSG00005059468.1"/>
</dbReference>
<reference evidence="2" key="1">
    <citation type="journal article" date="2018" name="PLoS ONE">
        <title>Chinook salmon (Oncorhynchus tshawytscha) genome and transcriptome.</title>
        <authorList>
            <person name="Christensen K.A."/>
            <person name="Leong J.S."/>
            <person name="Sakhrani D."/>
            <person name="Biagi C.A."/>
            <person name="Minkley D.R."/>
            <person name="Withler R.E."/>
            <person name="Rondeau E.B."/>
            <person name="Koop B.F."/>
            <person name="Devlin R.H."/>
        </authorList>
    </citation>
    <scope>NUCLEOTIDE SEQUENCE [LARGE SCALE GENOMIC DNA]</scope>
</reference>
<dbReference type="Proteomes" id="UP000694402">
    <property type="component" value="Unassembled WGS sequence"/>
</dbReference>
<proteinExistence type="predicted"/>
<accession>A0AAZ3PMK1</accession>
<name>A0AAZ3PMK1_ONCTS</name>
<dbReference type="AlphaFoldDB" id="A0AAZ3PMK1"/>
<organism evidence="1 2">
    <name type="scientific">Oncorhynchus tshawytscha</name>
    <name type="common">Chinook salmon</name>
    <name type="synonym">Salmo tshawytscha</name>
    <dbReference type="NCBI Taxonomy" id="74940"/>
    <lineage>
        <taxon>Eukaryota</taxon>
        <taxon>Metazoa</taxon>
        <taxon>Chordata</taxon>
        <taxon>Craniata</taxon>
        <taxon>Vertebrata</taxon>
        <taxon>Euteleostomi</taxon>
        <taxon>Actinopterygii</taxon>
        <taxon>Neopterygii</taxon>
        <taxon>Teleostei</taxon>
        <taxon>Protacanthopterygii</taxon>
        <taxon>Salmoniformes</taxon>
        <taxon>Salmonidae</taxon>
        <taxon>Salmoninae</taxon>
        <taxon>Oncorhynchus</taxon>
    </lineage>
</organism>
<evidence type="ECO:0000313" key="1">
    <source>
        <dbReference type="Ensembl" id="ENSOTSP00005118012.1"/>
    </source>
</evidence>
<reference evidence="1" key="3">
    <citation type="submission" date="2025-09" db="UniProtKB">
        <authorList>
            <consortium name="Ensembl"/>
        </authorList>
    </citation>
    <scope>IDENTIFICATION</scope>
</reference>
<evidence type="ECO:0000313" key="2">
    <source>
        <dbReference type="Proteomes" id="UP000694402"/>
    </source>
</evidence>